<dbReference type="SMART" id="SM00448">
    <property type="entry name" value="REC"/>
    <property type="match status" value="1"/>
</dbReference>
<dbReference type="CDD" id="cd06170">
    <property type="entry name" value="LuxR_C_like"/>
    <property type="match status" value="1"/>
</dbReference>
<proteinExistence type="predicted"/>
<keyword evidence="7" id="KW-1185">Reference proteome</keyword>
<sequence>MRALVVDDHGLMRLAVKIVLLEHGVDEVFEVDNGLDGLHEAIRLEPDIMVVDILMGKFDGLEMVKRLRSRGSRAKILMLSSLEEQHYVDRCMAVGADGFISKVYRMDELGLAIESFKAGYTYFNKPIEQSGRNYNALVDEKSLLKQLSNREVMVMEALLKGQTNKQIGETMLISNKTVSTYKTRLLEKLKLRTVVDLVEFSNRNRL</sequence>
<keyword evidence="1 3" id="KW-0597">Phosphoprotein</keyword>
<dbReference type="InterPro" id="IPR000792">
    <property type="entry name" value="Tscrpt_reg_LuxR_C"/>
</dbReference>
<feature type="modified residue" description="4-aspartylphosphate" evidence="3">
    <location>
        <position position="52"/>
    </location>
</feature>
<feature type="domain" description="Response regulatory" evidence="5">
    <location>
        <begin position="2"/>
        <end position="117"/>
    </location>
</feature>
<feature type="domain" description="HTH luxR-type" evidence="4">
    <location>
        <begin position="140"/>
        <end position="205"/>
    </location>
</feature>
<dbReference type="Proteomes" id="UP001148203">
    <property type="component" value="Unassembled WGS sequence"/>
</dbReference>
<dbReference type="SUPFAM" id="SSF52172">
    <property type="entry name" value="CheY-like"/>
    <property type="match status" value="1"/>
</dbReference>
<protein>
    <submittedName>
        <fullName evidence="6">Response regulator transcription factor</fullName>
    </submittedName>
</protein>
<reference evidence="6 7" key="1">
    <citation type="submission" date="2022-05" db="EMBL/GenBank/DDBJ databases">
        <title>Novel Pseudomonas spp. Isolated from a Rainbow Trout Aquaculture Facility.</title>
        <authorList>
            <person name="Testerman T."/>
            <person name="Graf J."/>
        </authorList>
    </citation>
    <scope>NUCLEOTIDE SEQUENCE [LARGE SCALE GENOMIC DNA]</scope>
    <source>
        <strain evidence="6 7">ID681</strain>
    </source>
</reference>
<dbReference type="RefSeq" id="WP_273909184.1">
    <property type="nucleotide sequence ID" value="NZ_JAMDGX010000006.1"/>
</dbReference>
<evidence type="ECO:0000256" key="1">
    <source>
        <dbReference type="ARBA" id="ARBA00022553"/>
    </source>
</evidence>
<dbReference type="PROSITE" id="PS00622">
    <property type="entry name" value="HTH_LUXR_1"/>
    <property type="match status" value="1"/>
</dbReference>
<evidence type="ECO:0000256" key="2">
    <source>
        <dbReference type="ARBA" id="ARBA00023125"/>
    </source>
</evidence>
<dbReference type="SUPFAM" id="SSF46894">
    <property type="entry name" value="C-terminal effector domain of the bipartite response regulators"/>
    <property type="match status" value="1"/>
</dbReference>
<dbReference type="CDD" id="cd17535">
    <property type="entry name" value="REC_NarL-like"/>
    <property type="match status" value="1"/>
</dbReference>
<dbReference type="InterPro" id="IPR016032">
    <property type="entry name" value="Sig_transdc_resp-reg_C-effctor"/>
</dbReference>
<dbReference type="Pfam" id="PF00072">
    <property type="entry name" value="Response_reg"/>
    <property type="match status" value="1"/>
</dbReference>
<keyword evidence="2" id="KW-0238">DNA-binding</keyword>
<dbReference type="PANTHER" id="PTHR45566:SF2">
    <property type="entry name" value="NARL SUBFAMILY"/>
    <property type="match status" value="1"/>
</dbReference>
<evidence type="ECO:0000313" key="6">
    <source>
        <dbReference type="EMBL" id="MDD0990289.1"/>
    </source>
</evidence>
<dbReference type="PROSITE" id="PS50043">
    <property type="entry name" value="HTH_LUXR_2"/>
    <property type="match status" value="1"/>
</dbReference>
<organism evidence="6 7">
    <name type="scientific">Pseudomonas fontis</name>
    <dbReference type="NCBI Taxonomy" id="2942633"/>
    <lineage>
        <taxon>Bacteria</taxon>
        <taxon>Pseudomonadati</taxon>
        <taxon>Pseudomonadota</taxon>
        <taxon>Gammaproteobacteria</taxon>
        <taxon>Pseudomonadales</taxon>
        <taxon>Pseudomonadaceae</taxon>
        <taxon>Pseudomonas</taxon>
    </lineage>
</organism>
<evidence type="ECO:0000256" key="3">
    <source>
        <dbReference type="PROSITE-ProRule" id="PRU00169"/>
    </source>
</evidence>
<name>A0ABT5NQ38_9PSED</name>
<dbReference type="EMBL" id="JAMDGY010000018">
    <property type="protein sequence ID" value="MDD0990289.1"/>
    <property type="molecule type" value="Genomic_DNA"/>
</dbReference>
<dbReference type="PROSITE" id="PS50110">
    <property type="entry name" value="RESPONSE_REGULATORY"/>
    <property type="match status" value="1"/>
</dbReference>
<gene>
    <name evidence="6" type="ORF">M5G11_07015</name>
</gene>
<evidence type="ECO:0000313" key="7">
    <source>
        <dbReference type="Proteomes" id="UP001148203"/>
    </source>
</evidence>
<evidence type="ECO:0000259" key="5">
    <source>
        <dbReference type="PROSITE" id="PS50110"/>
    </source>
</evidence>
<dbReference type="PRINTS" id="PR00038">
    <property type="entry name" value="HTHLUXR"/>
</dbReference>
<dbReference type="InterPro" id="IPR051015">
    <property type="entry name" value="EvgA-like"/>
</dbReference>
<dbReference type="InterPro" id="IPR058245">
    <property type="entry name" value="NreC/VraR/RcsB-like_REC"/>
</dbReference>
<accession>A0ABT5NQ38</accession>
<comment type="caution">
    <text evidence="6">The sequence shown here is derived from an EMBL/GenBank/DDBJ whole genome shotgun (WGS) entry which is preliminary data.</text>
</comment>
<evidence type="ECO:0000259" key="4">
    <source>
        <dbReference type="PROSITE" id="PS50043"/>
    </source>
</evidence>
<dbReference type="Pfam" id="PF00196">
    <property type="entry name" value="GerE"/>
    <property type="match status" value="1"/>
</dbReference>
<dbReference type="Gene3D" id="3.40.50.2300">
    <property type="match status" value="1"/>
</dbReference>
<dbReference type="SMART" id="SM00421">
    <property type="entry name" value="HTH_LUXR"/>
    <property type="match status" value="1"/>
</dbReference>
<dbReference type="InterPro" id="IPR011006">
    <property type="entry name" value="CheY-like_superfamily"/>
</dbReference>
<dbReference type="InterPro" id="IPR001789">
    <property type="entry name" value="Sig_transdc_resp-reg_receiver"/>
</dbReference>
<dbReference type="PANTHER" id="PTHR45566">
    <property type="entry name" value="HTH-TYPE TRANSCRIPTIONAL REGULATOR YHJB-RELATED"/>
    <property type="match status" value="1"/>
</dbReference>